<name>M5UA27_9BACT</name>
<evidence type="ECO:0000313" key="9">
    <source>
        <dbReference type="Proteomes" id="UP000011885"/>
    </source>
</evidence>
<evidence type="ECO:0000256" key="4">
    <source>
        <dbReference type="ARBA" id="ARBA00022801"/>
    </source>
</evidence>
<dbReference type="Gene3D" id="2.60.40.1180">
    <property type="entry name" value="Golgi alpha-mannosidase II"/>
    <property type="match status" value="1"/>
</dbReference>
<dbReference type="GO" id="GO:0004560">
    <property type="term" value="F:alpha-L-fucosidase activity"/>
    <property type="evidence" value="ECO:0007669"/>
    <property type="project" value="InterPro"/>
</dbReference>
<dbReference type="Gene3D" id="2.60.120.260">
    <property type="entry name" value="Galactose-binding domain-like"/>
    <property type="match status" value="1"/>
</dbReference>
<dbReference type="InterPro" id="IPR017853">
    <property type="entry name" value="GH"/>
</dbReference>
<dbReference type="EC" id="3.2.1.51" evidence="2"/>
<dbReference type="PANTHER" id="PTHR10030">
    <property type="entry name" value="ALPHA-L-FUCOSIDASE"/>
    <property type="match status" value="1"/>
</dbReference>
<comment type="similarity">
    <text evidence="1">Belongs to the glycosyl hydrolase 29 family.</text>
</comment>
<dbReference type="Pfam" id="PF01120">
    <property type="entry name" value="Alpha_L_fucos"/>
    <property type="match status" value="1"/>
</dbReference>
<dbReference type="InterPro" id="IPR057739">
    <property type="entry name" value="Glyco_hydro_29_N"/>
</dbReference>
<evidence type="ECO:0000256" key="2">
    <source>
        <dbReference type="ARBA" id="ARBA00012662"/>
    </source>
</evidence>
<dbReference type="PANTHER" id="PTHR10030:SF37">
    <property type="entry name" value="ALPHA-L-FUCOSIDASE-RELATED"/>
    <property type="match status" value="1"/>
</dbReference>
<dbReference type="InterPro" id="IPR031919">
    <property type="entry name" value="Fucosidase_C"/>
</dbReference>
<keyword evidence="9" id="KW-1185">Reference proteome</keyword>
<gene>
    <name evidence="8" type="ORF">RSSM_05682</name>
</gene>
<dbReference type="SUPFAM" id="SSF51445">
    <property type="entry name" value="(Trans)glycosidases"/>
    <property type="match status" value="1"/>
</dbReference>
<dbReference type="InterPro" id="IPR013780">
    <property type="entry name" value="Glyco_hydro_b"/>
</dbReference>
<comment type="caution">
    <text evidence="8">The sequence shown here is derived from an EMBL/GenBank/DDBJ whole genome shotgun (WGS) entry which is preliminary data.</text>
</comment>
<dbReference type="GO" id="GO:0005764">
    <property type="term" value="C:lysosome"/>
    <property type="evidence" value="ECO:0007669"/>
    <property type="project" value="TreeGrafter"/>
</dbReference>
<dbReference type="GO" id="GO:0016139">
    <property type="term" value="P:glycoside catabolic process"/>
    <property type="evidence" value="ECO:0007669"/>
    <property type="project" value="TreeGrafter"/>
</dbReference>
<dbReference type="EMBL" id="ANOH01000400">
    <property type="protein sequence ID" value="EMI52868.1"/>
    <property type="molecule type" value="Genomic_DNA"/>
</dbReference>
<sequence>MHPASLHAPSPHASSLLQTLRYQSKTQFGFRSTDQHRVFWLVRFTTLFVLLVMLTNSARSEEPVEPIGKYDIWNLPEMPVSPGPYEANWQSLRMYEVPDWFRDGKLGIWSHWDPQSIPERGDWYSRWMYVPGHHQYEHCLQTYGHPSEFGYKDLCALWTCDKWDPEGFVEMAKGAGGKYFVALANHHDNYDCWDSVYQPWNSVNLGPKKDVIGTWAKYARKHGMPFGVTVHASPARTWGQFMPPRYSSDRSGPKKGVPYDVMTATLQSGKGTAWEGLDPKDLYGPPHVKEDDANKSPFANQFMWRVNDLLKYNPELLYFDESAGTTNLDLGVKMGLGYLAPRIAANFYNKSLANNEGRHVAVLNIKEVGGPRDSLETKELSHLVDQSLVKDSEKKNEKEIKAYPFQIDDSLGPWHMNVTKPYNHDARWVIHQLTDIVSKNGNLLLAVPQRAQGNVDDRAREICDNIGDWLSVYGEAIYGTRPFEVYRNEEHKVYFTRKRDHVYAIITQWPKDSSLTLPELRMGCPTIGKISTIELLGSSSELEFTQSNESLAVDLPSESPHEIASVLKISHDKTWINDDDPGVRYRGWTHLVNRGLGEFNNDIYFSNARGDRCSYSFHGSGIDLVTNTNPEFGELMILIDGNLDRVVSLAQGDEIKRQHVVYSNRSLPAGDHVVEIVNVSNRRCEMDALVITP</sequence>
<keyword evidence="5" id="KW-0326">Glycosidase</keyword>
<evidence type="ECO:0000259" key="6">
    <source>
        <dbReference type="Pfam" id="PF01120"/>
    </source>
</evidence>
<protein>
    <recommendedName>
        <fullName evidence="2">alpha-L-fucosidase</fullName>
        <ecNumber evidence="2">3.2.1.51</ecNumber>
    </recommendedName>
</protein>
<organism evidence="8 9">
    <name type="scientific">Rhodopirellula sallentina SM41</name>
    <dbReference type="NCBI Taxonomy" id="1263870"/>
    <lineage>
        <taxon>Bacteria</taxon>
        <taxon>Pseudomonadati</taxon>
        <taxon>Planctomycetota</taxon>
        <taxon>Planctomycetia</taxon>
        <taxon>Pirellulales</taxon>
        <taxon>Pirellulaceae</taxon>
        <taxon>Rhodopirellula</taxon>
    </lineage>
</organism>
<evidence type="ECO:0000256" key="3">
    <source>
        <dbReference type="ARBA" id="ARBA00022729"/>
    </source>
</evidence>
<evidence type="ECO:0000259" key="7">
    <source>
        <dbReference type="Pfam" id="PF16757"/>
    </source>
</evidence>
<accession>M5UA27</accession>
<dbReference type="Proteomes" id="UP000011885">
    <property type="component" value="Unassembled WGS sequence"/>
</dbReference>
<proteinExistence type="inferred from homology"/>
<reference evidence="8 9" key="1">
    <citation type="journal article" date="2013" name="Mar. Genomics">
        <title>Expression of sulfatases in Rhodopirellula baltica and the diversity of sulfatases in the genus Rhodopirellula.</title>
        <authorList>
            <person name="Wegner C.E."/>
            <person name="Richter-Heitmann T."/>
            <person name="Klindworth A."/>
            <person name="Klockow C."/>
            <person name="Richter M."/>
            <person name="Achstetter T."/>
            <person name="Glockner F.O."/>
            <person name="Harder J."/>
        </authorList>
    </citation>
    <scope>NUCLEOTIDE SEQUENCE [LARGE SCALE GENOMIC DNA]</scope>
    <source>
        <strain evidence="8 9">SM41</strain>
    </source>
</reference>
<feature type="domain" description="Glycoside hydrolase family 29 N-terminal" evidence="6">
    <location>
        <begin position="81"/>
        <end position="475"/>
    </location>
</feature>
<dbReference type="GO" id="GO:0006004">
    <property type="term" value="P:fucose metabolic process"/>
    <property type="evidence" value="ECO:0007669"/>
    <property type="project" value="TreeGrafter"/>
</dbReference>
<dbReference type="PATRIC" id="fig|1263870.3.peg.6020"/>
<dbReference type="SMART" id="SM00812">
    <property type="entry name" value="Alpha_L_fucos"/>
    <property type="match status" value="1"/>
</dbReference>
<dbReference type="Gene3D" id="3.20.20.80">
    <property type="entry name" value="Glycosidases"/>
    <property type="match status" value="1"/>
</dbReference>
<keyword evidence="3" id="KW-0732">Signal</keyword>
<dbReference type="AlphaFoldDB" id="M5UA27"/>
<dbReference type="InterPro" id="IPR000933">
    <property type="entry name" value="Glyco_hydro_29"/>
</dbReference>
<keyword evidence="4" id="KW-0378">Hydrolase</keyword>
<feature type="domain" description="Alpha-L-fucosidase C-terminal" evidence="7">
    <location>
        <begin position="491"/>
        <end position="569"/>
    </location>
</feature>
<dbReference type="Pfam" id="PF16757">
    <property type="entry name" value="Fucosidase_C"/>
    <property type="match status" value="1"/>
</dbReference>
<evidence type="ECO:0000256" key="5">
    <source>
        <dbReference type="ARBA" id="ARBA00023295"/>
    </source>
</evidence>
<evidence type="ECO:0000256" key="1">
    <source>
        <dbReference type="ARBA" id="ARBA00007951"/>
    </source>
</evidence>
<evidence type="ECO:0000313" key="8">
    <source>
        <dbReference type="EMBL" id="EMI52868.1"/>
    </source>
</evidence>